<sequence>MLKLVSALDKHKYRRVYIAGEDDILSVQKAIDHESANQSNEVPSSSSSPSFDHPLTICSLLLFLIQWPAAATQTAELSSNHWLI</sequence>
<evidence type="ECO:0000313" key="1">
    <source>
        <dbReference type="EMBL" id="PPQ63653.1"/>
    </source>
</evidence>
<organism evidence="1 2">
    <name type="scientific">Panaeolus cyanescens</name>
    <dbReference type="NCBI Taxonomy" id="181874"/>
    <lineage>
        <taxon>Eukaryota</taxon>
        <taxon>Fungi</taxon>
        <taxon>Dikarya</taxon>
        <taxon>Basidiomycota</taxon>
        <taxon>Agaricomycotina</taxon>
        <taxon>Agaricomycetes</taxon>
        <taxon>Agaricomycetidae</taxon>
        <taxon>Agaricales</taxon>
        <taxon>Agaricineae</taxon>
        <taxon>Galeropsidaceae</taxon>
        <taxon>Panaeolus</taxon>
    </lineage>
</organism>
<evidence type="ECO:0000313" key="2">
    <source>
        <dbReference type="Proteomes" id="UP000284842"/>
    </source>
</evidence>
<accession>A0A409VA14</accession>
<dbReference type="EMBL" id="NHTK01006115">
    <property type="protein sequence ID" value="PPQ63653.1"/>
    <property type="molecule type" value="Genomic_DNA"/>
</dbReference>
<dbReference type="Proteomes" id="UP000284842">
    <property type="component" value="Unassembled WGS sequence"/>
</dbReference>
<proteinExistence type="predicted"/>
<name>A0A409VA14_9AGAR</name>
<dbReference type="AlphaFoldDB" id="A0A409VA14"/>
<protein>
    <submittedName>
        <fullName evidence="1">Uncharacterized protein</fullName>
    </submittedName>
</protein>
<reference evidence="1 2" key="1">
    <citation type="journal article" date="2018" name="Evol. Lett.">
        <title>Horizontal gene cluster transfer increased hallucinogenic mushroom diversity.</title>
        <authorList>
            <person name="Reynolds H.T."/>
            <person name="Vijayakumar V."/>
            <person name="Gluck-Thaler E."/>
            <person name="Korotkin H.B."/>
            <person name="Matheny P.B."/>
            <person name="Slot J.C."/>
        </authorList>
    </citation>
    <scope>NUCLEOTIDE SEQUENCE [LARGE SCALE GENOMIC DNA]</scope>
    <source>
        <strain evidence="1 2">2629</strain>
    </source>
</reference>
<dbReference type="InParanoid" id="A0A409VA14"/>
<keyword evidence="2" id="KW-1185">Reference proteome</keyword>
<comment type="caution">
    <text evidence="1">The sequence shown here is derived from an EMBL/GenBank/DDBJ whole genome shotgun (WGS) entry which is preliminary data.</text>
</comment>
<gene>
    <name evidence="1" type="ORF">CVT24_004427</name>
</gene>
<dbReference type="OrthoDB" id="17098at2759"/>